<sequence length="302" mass="35563">MSVDLNIEHYDLEDILHLFKIPPHFDESHLKRAKQVVLKTHPDKSGLSPDYFIFYSKAYKMLYGIWEFKKSATTEKIDTYNTDYNSVTYNEEQKKELLDEFFTSNKKKFKNTKDFNSWFNQQFEKNKLEQEGEAKGYEDWLRDPREEPTTHANGLADMAQQIDRKKAELRSLIVRQDVEDITSSTNASSIINSAPQTYDSDLFSQLSFQDLHKAHTQSVIPVTEEDYLAKQKFSSVNEFAMHRSQQDTKPLSEQQAMQYLKHRTQSEDTLATKRAYQLAKEAELVQKREQDFWASIQRIQDR</sequence>
<reference evidence="1" key="1">
    <citation type="journal article" date="2020" name="Nature">
        <title>Giant virus diversity and host interactions through global metagenomics.</title>
        <authorList>
            <person name="Schulz F."/>
            <person name="Roux S."/>
            <person name="Paez-Espino D."/>
            <person name="Jungbluth S."/>
            <person name="Walsh D.A."/>
            <person name="Denef V.J."/>
            <person name="McMahon K.D."/>
            <person name="Konstantinidis K.T."/>
            <person name="Eloe-Fadrosh E.A."/>
            <person name="Kyrpides N.C."/>
            <person name="Woyke T."/>
        </authorList>
    </citation>
    <scope>NUCLEOTIDE SEQUENCE</scope>
    <source>
        <strain evidence="1">GVMAG-M-3300027770-73</strain>
    </source>
</reference>
<evidence type="ECO:0008006" key="2">
    <source>
        <dbReference type="Google" id="ProtNLM"/>
    </source>
</evidence>
<dbReference type="AlphaFoldDB" id="A0A6C0LF75"/>
<protein>
    <recommendedName>
        <fullName evidence="2">J domain-containing protein</fullName>
    </recommendedName>
</protein>
<dbReference type="EMBL" id="MN740473">
    <property type="protein sequence ID" value="QHU28645.1"/>
    <property type="molecule type" value="Genomic_DNA"/>
</dbReference>
<proteinExistence type="predicted"/>
<accession>A0A6C0LF75</accession>
<organism evidence="1">
    <name type="scientific">viral metagenome</name>
    <dbReference type="NCBI Taxonomy" id="1070528"/>
    <lineage>
        <taxon>unclassified sequences</taxon>
        <taxon>metagenomes</taxon>
        <taxon>organismal metagenomes</taxon>
    </lineage>
</organism>
<evidence type="ECO:0000313" key="1">
    <source>
        <dbReference type="EMBL" id="QHU28645.1"/>
    </source>
</evidence>
<name>A0A6C0LF75_9ZZZZ</name>